<feature type="transmembrane region" description="Helical" evidence="8">
    <location>
        <begin position="114"/>
        <end position="132"/>
    </location>
</feature>
<accession>A0A345C2E1</accession>
<sequence>MNSDRISIHQFRTLVIFVTCGSSLLTMPSSLIVHHDSWWIPLAGMIVGFPFVLLLIVFARWFPHHSLTDMLKALFRNWIGKVVAILFIFLPLYMAPNHIFFFMIFLNTELLSETPLMVLIILFMTVIIYGIYSGLEVLGRTAEIMLIFFVLSILILFIFLLPDIDWQNTQPYLNHSIAEYGKAILFFVARVIAVHAIMFFVFFPKGVADKKAVEKAFHRLPCCLCYIVRLNVFDRYRSWAGGNRCEPLSRLYTGGKNRCW</sequence>
<evidence type="ECO:0000313" key="10">
    <source>
        <dbReference type="Proteomes" id="UP000252100"/>
    </source>
</evidence>
<comment type="subcellular location">
    <subcellularLocation>
        <location evidence="1">Membrane</location>
        <topology evidence="1">Multi-pass membrane protein</topology>
    </subcellularLocation>
</comment>
<dbReference type="GO" id="GO:0009847">
    <property type="term" value="P:spore germination"/>
    <property type="evidence" value="ECO:0007669"/>
    <property type="project" value="InterPro"/>
</dbReference>
<evidence type="ECO:0000256" key="6">
    <source>
        <dbReference type="ARBA" id="ARBA00022989"/>
    </source>
</evidence>
<dbReference type="Proteomes" id="UP000252100">
    <property type="component" value="Chromosome"/>
</dbReference>
<feature type="transmembrane region" description="Helical" evidence="8">
    <location>
        <begin position="12"/>
        <end position="32"/>
    </location>
</feature>
<evidence type="ECO:0000256" key="5">
    <source>
        <dbReference type="ARBA" id="ARBA00022692"/>
    </source>
</evidence>
<keyword evidence="10" id="KW-1185">Reference proteome</keyword>
<keyword evidence="3" id="KW-0813">Transport</keyword>
<evidence type="ECO:0000313" key="9">
    <source>
        <dbReference type="EMBL" id="AXF57372.1"/>
    </source>
</evidence>
<dbReference type="Pfam" id="PF03845">
    <property type="entry name" value="Spore_permease"/>
    <property type="match status" value="1"/>
</dbReference>
<dbReference type="AlphaFoldDB" id="A0A345C2E1"/>
<reference evidence="9 10" key="1">
    <citation type="journal article" date="2018" name="J. Microbiol.">
        <title>Salicibibacter kimchii gen. nov., sp. nov., a moderately halophilic and alkalitolerant bacterium in the family Bacillaceae, isolated from kimchi.</title>
        <authorList>
            <person name="Jang J.Y."/>
            <person name="Oh Y.J."/>
            <person name="Lim S.K."/>
            <person name="Park H.K."/>
            <person name="Lee C."/>
            <person name="Kim J.Y."/>
            <person name="Lee M.A."/>
            <person name="Choi H.J."/>
        </authorList>
    </citation>
    <scope>NUCLEOTIDE SEQUENCE [LARGE SCALE GENOMIC DNA]</scope>
    <source>
        <strain evidence="9 10">NKC1-1</strain>
    </source>
</reference>
<evidence type="ECO:0000256" key="8">
    <source>
        <dbReference type="SAM" id="Phobius"/>
    </source>
</evidence>
<evidence type="ECO:0000256" key="3">
    <source>
        <dbReference type="ARBA" id="ARBA00022448"/>
    </source>
</evidence>
<feature type="transmembrane region" description="Helical" evidence="8">
    <location>
        <begin position="38"/>
        <end position="62"/>
    </location>
</feature>
<proteinExistence type="inferred from homology"/>
<keyword evidence="6 8" id="KW-1133">Transmembrane helix</keyword>
<keyword evidence="4" id="KW-0309">Germination</keyword>
<dbReference type="EMBL" id="CP031092">
    <property type="protein sequence ID" value="AXF57372.1"/>
    <property type="molecule type" value="Genomic_DNA"/>
</dbReference>
<dbReference type="OrthoDB" id="2078716at2"/>
<evidence type="ECO:0000256" key="4">
    <source>
        <dbReference type="ARBA" id="ARBA00022544"/>
    </source>
</evidence>
<dbReference type="PANTHER" id="PTHR34975:SF2">
    <property type="entry name" value="SPORE GERMINATION PROTEIN A2"/>
    <property type="match status" value="1"/>
</dbReference>
<feature type="transmembrane region" description="Helical" evidence="8">
    <location>
        <begin position="144"/>
        <end position="164"/>
    </location>
</feature>
<feature type="transmembrane region" description="Helical" evidence="8">
    <location>
        <begin position="184"/>
        <end position="203"/>
    </location>
</feature>
<keyword evidence="5 8" id="KW-0812">Transmembrane</keyword>
<dbReference type="PANTHER" id="PTHR34975">
    <property type="entry name" value="SPORE GERMINATION PROTEIN A2"/>
    <property type="match status" value="1"/>
</dbReference>
<comment type="similarity">
    <text evidence="2">Belongs to the amino acid-polyamine-organocation (APC) superfamily. Spore germination protein (SGP) (TC 2.A.3.9) family.</text>
</comment>
<evidence type="ECO:0000256" key="7">
    <source>
        <dbReference type="ARBA" id="ARBA00023136"/>
    </source>
</evidence>
<feature type="transmembrane region" description="Helical" evidence="8">
    <location>
        <begin position="74"/>
        <end position="94"/>
    </location>
</feature>
<evidence type="ECO:0000256" key="2">
    <source>
        <dbReference type="ARBA" id="ARBA00007998"/>
    </source>
</evidence>
<dbReference type="InterPro" id="IPR004761">
    <property type="entry name" value="Spore_GerAB"/>
</dbReference>
<gene>
    <name evidence="9" type="ORF">DT065_16145</name>
</gene>
<dbReference type="GO" id="GO:0016020">
    <property type="term" value="C:membrane"/>
    <property type="evidence" value="ECO:0007669"/>
    <property type="project" value="UniProtKB-SubCell"/>
</dbReference>
<keyword evidence="7 8" id="KW-0472">Membrane</keyword>
<organism evidence="9 10">
    <name type="scientific">Salicibibacter kimchii</name>
    <dbReference type="NCBI Taxonomy" id="2099786"/>
    <lineage>
        <taxon>Bacteria</taxon>
        <taxon>Bacillati</taxon>
        <taxon>Bacillota</taxon>
        <taxon>Bacilli</taxon>
        <taxon>Bacillales</taxon>
        <taxon>Bacillaceae</taxon>
        <taxon>Salicibibacter</taxon>
    </lineage>
</organism>
<evidence type="ECO:0000256" key="1">
    <source>
        <dbReference type="ARBA" id="ARBA00004141"/>
    </source>
</evidence>
<dbReference type="KEGG" id="rue:DT065_16145"/>
<name>A0A345C2E1_9BACI</name>
<protein>
    <submittedName>
        <fullName evidence="9">Uncharacterized protein</fullName>
    </submittedName>
</protein>